<keyword evidence="5 7" id="KW-0472">Membrane</keyword>
<dbReference type="EMBL" id="CAAALY010021458">
    <property type="protein sequence ID" value="VEL14522.1"/>
    <property type="molecule type" value="Genomic_DNA"/>
</dbReference>
<dbReference type="Pfam" id="PF00209">
    <property type="entry name" value="SNF"/>
    <property type="match status" value="1"/>
</dbReference>
<keyword evidence="6" id="KW-1015">Disulfide bond</keyword>
<dbReference type="Proteomes" id="UP000784294">
    <property type="component" value="Unassembled WGS sequence"/>
</dbReference>
<dbReference type="InterPro" id="IPR037272">
    <property type="entry name" value="SNS_sf"/>
</dbReference>
<feature type="disulfide bond" evidence="6">
    <location>
        <begin position="34"/>
        <end position="43"/>
    </location>
</feature>
<protein>
    <submittedName>
        <fullName evidence="8">Uncharacterized protein</fullName>
    </submittedName>
</protein>
<evidence type="ECO:0000313" key="8">
    <source>
        <dbReference type="EMBL" id="VEL14522.1"/>
    </source>
</evidence>
<sequence>MLNFIVGLYYNAFIAWAVFYVANSFTDQLPWNSCGQFWNTANCIAIGNQSSVNQTSGANGSASSPAAEFFEYVLPAFVHSSFSIAAWVKLQREKGRSILSRVGWREETFSFVTREIRPFRASLSDDFIQRPVLVFSVMEPLKECISGRSVGLYVGIVSKQRQHHPRAAVCQIAK</sequence>
<gene>
    <name evidence="8" type="ORF">PXEA_LOCUS7962</name>
</gene>
<keyword evidence="4 7" id="KW-1133">Transmembrane helix</keyword>
<evidence type="ECO:0000256" key="6">
    <source>
        <dbReference type="PIRSR" id="PIRSR600175-2"/>
    </source>
</evidence>
<evidence type="ECO:0000313" key="9">
    <source>
        <dbReference type="Proteomes" id="UP000784294"/>
    </source>
</evidence>
<dbReference type="OrthoDB" id="6581954at2759"/>
<dbReference type="PANTHER" id="PTHR11616">
    <property type="entry name" value="SODIUM/CHLORIDE DEPENDENT TRANSPORTER"/>
    <property type="match status" value="1"/>
</dbReference>
<dbReference type="InterPro" id="IPR000175">
    <property type="entry name" value="Na/ntran_symport"/>
</dbReference>
<evidence type="ECO:0000256" key="3">
    <source>
        <dbReference type="ARBA" id="ARBA00022692"/>
    </source>
</evidence>
<dbReference type="GO" id="GO:0006865">
    <property type="term" value="P:amino acid transport"/>
    <property type="evidence" value="ECO:0007669"/>
    <property type="project" value="TreeGrafter"/>
</dbReference>
<keyword evidence="9" id="KW-1185">Reference proteome</keyword>
<comment type="caution">
    <text evidence="8">The sequence shown here is derived from an EMBL/GenBank/DDBJ whole genome shotgun (WGS) entry which is preliminary data.</text>
</comment>
<dbReference type="GO" id="GO:0098793">
    <property type="term" value="C:presynapse"/>
    <property type="evidence" value="ECO:0007669"/>
    <property type="project" value="GOC"/>
</dbReference>
<feature type="transmembrane region" description="Helical" evidence="7">
    <location>
        <begin position="7"/>
        <end position="25"/>
    </location>
</feature>
<dbReference type="GO" id="GO:0051378">
    <property type="term" value="F:serotonin binding"/>
    <property type="evidence" value="ECO:0007669"/>
    <property type="project" value="TreeGrafter"/>
</dbReference>
<dbReference type="PROSITE" id="PS00754">
    <property type="entry name" value="NA_NEUROTRAN_SYMP_2"/>
    <property type="match status" value="1"/>
</dbReference>
<dbReference type="SUPFAM" id="SSF161070">
    <property type="entry name" value="SNF-like"/>
    <property type="match status" value="1"/>
</dbReference>
<reference evidence="8" key="1">
    <citation type="submission" date="2018-11" db="EMBL/GenBank/DDBJ databases">
        <authorList>
            <consortium name="Pathogen Informatics"/>
        </authorList>
    </citation>
    <scope>NUCLEOTIDE SEQUENCE</scope>
</reference>
<proteinExistence type="predicted"/>
<evidence type="ECO:0000256" key="2">
    <source>
        <dbReference type="ARBA" id="ARBA00022448"/>
    </source>
</evidence>
<dbReference type="GO" id="GO:0005886">
    <property type="term" value="C:plasma membrane"/>
    <property type="evidence" value="ECO:0007669"/>
    <property type="project" value="TreeGrafter"/>
</dbReference>
<evidence type="ECO:0000256" key="5">
    <source>
        <dbReference type="ARBA" id="ARBA00023136"/>
    </source>
</evidence>
<dbReference type="AlphaFoldDB" id="A0A448WL53"/>
<keyword evidence="2" id="KW-0813">Transport</keyword>
<dbReference type="GO" id="GO:0005335">
    <property type="term" value="F:serotonin:sodium:chloride symporter activity"/>
    <property type="evidence" value="ECO:0007669"/>
    <property type="project" value="TreeGrafter"/>
</dbReference>
<evidence type="ECO:0000256" key="4">
    <source>
        <dbReference type="ARBA" id="ARBA00022989"/>
    </source>
</evidence>
<dbReference type="GO" id="GO:0043005">
    <property type="term" value="C:neuron projection"/>
    <property type="evidence" value="ECO:0007669"/>
    <property type="project" value="TreeGrafter"/>
</dbReference>
<evidence type="ECO:0000256" key="1">
    <source>
        <dbReference type="ARBA" id="ARBA00004141"/>
    </source>
</evidence>
<dbReference type="PANTHER" id="PTHR11616:SF279">
    <property type="entry name" value="SODIUM-DEPENDENT SEROTONIN TRANSPORTER"/>
    <property type="match status" value="1"/>
</dbReference>
<comment type="subcellular location">
    <subcellularLocation>
        <location evidence="1">Membrane</location>
        <topology evidence="1">Multi-pass membrane protein</topology>
    </subcellularLocation>
</comment>
<organism evidence="8 9">
    <name type="scientific">Protopolystoma xenopodis</name>
    <dbReference type="NCBI Taxonomy" id="117903"/>
    <lineage>
        <taxon>Eukaryota</taxon>
        <taxon>Metazoa</taxon>
        <taxon>Spiralia</taxon>
        <taxon>Lophotrochozoa</taxon>
        <taxon>Platyhelminthes</taxon>
        <taxon>Monogenea</taxon>
        <taxon>Polyopisthocotylea</taxon>
        <taxon>Polystomatidea</taxon>
        <taxon>Polystomatidae</taxon>
        <taxon>Protopolystoma</taxon>
    </lineage>
</organism>
<evidence type="ECO:0000256" key="7">
    <source>
        <dbReference type="SAM" id="Phobius"/>
    </source>
</evidence>
<name>A0A448WL53_9PLAT</name>
<accession>A0A448WL53</accession>
<keyword evidence="3 7" id="KW-0812">Transmembrane</keyword>